<feature type="domain" description="B box-type" evidence="6">
    <location>
        <begin position="99"/>
        <end position="145"/>
    </location>
</feature>
<dbReference type="Gene3D" id="3.30.160.60">
    <property type="entry name" value="Classic Zinc Finger"/>
    <property type="match status" value="1"/>
</dbReference>
<dbReference type="InterPro" id="IPR013083">
    <property type="entry name" value="Znf_RING/FYVE/PHD"/>
</dbReference>
<feature type="domain" description="B box-type" evidence="6">
    <location>
        <begin position="158"/>
        <end position="201"/>
    </location>
</feature>
<dbReference type="Pfam" id="PF13445">
    <property type="entry name" value="zf-RING_UBOX"/>
    <property type="match status" value="1"/>
</dbReference>
<evidence type="ECO:0000256" key="1">
    <source>
        <dbReference type="ARBA" id="ARBA00022723"/>
    </source>
</evidence>
<dbReference type="InterPro" id="IPR047153">
    <property type="entry name" value="TRIM45/56/19-like"/>
</dbReference>
<dbReference type="Gene3D" id="3.30.40.10">
    <property type="entry name" value="Zinc/RING finger domain, C3HC4 (zinc finger)"/>
    <property type="match status" value="1"/>
</dbReference>
<dbReference type="InterPro" id="IPR001841">
    <property type="entry name" value="Znf_RING"/>
</dbReference>
<protein>
    <submittedName>
        <fullName evidence="8">Probable E3 ubiquitin-protein ligase TRIM8-like</fullName>
    </submittedName>
</protein>
<proteinExistence type="predicted"/>
<dbReference type="PROSITE" id="PS50089">
    <property type="entry name" value="ZF_RING_2"/>
    <property type="match status" value="1"/>
</dbReference>
<dbReference type="GeneID" id="102809882"/>
<dbReference type="PANTHER" id="PTHR25462">
    <property type="entry name" value="BONUS, ISOFORM C-RELATED"/>
    <property type="match status" value="1"/>
</dbReference>
<keyword evidence="7" id="KW-1185">Reference proteome</keyword>
<dbReference type="SMART" id="SM00184">
    <property type="entry name" value="RING"/>
    <property type="match status" value="1"/>
</dbReference>
<dbReference type="InterPro" id="IPR000315">
    <property type="entry name" value="Znf_B-box"/>
</dbReference>
<dbReference type="InterPro" id="IPR017907">
    <property type="entry name" value="Znf_RING_CS"/>
</dbReference>
<feature type="domain" description="RING-type" evidence="5">
    <location>
        <begin position="21"/>
        <end position="61"/>
    </location>
</feature>
<evidence type="ECO:0000256" key="4">
    <source>
        <dbReference type="PROSITE-ProRule" id="PRU00024"/>
    </source>
</evidence>
<evidence type="ECO:0000259" key="5">
    <source>
        <dbReference type="PROSITE" id="PS50089"/>
    </source>
</evidence>
<dbReference type="InterPro" id="IPR027370">
    <property type="entry name" value="Znf-RING_euk"/>
</dbReference>
<evidence type="ECO:0000259" key="6">
    <source>
        <dbReference type="PROSITE" id="PS50119"/>
    </source>
</evidence>
<keyword evidence="3" id="KW-0862">Zinc</keyword>
<dbReference type="PANTHER" id="PTHR25462:SF296">
    <property type="entry name" value="MEIOTIC P26, ISOFORM F"/>
    <property type="match status" value="1"/>
</dbReference>
<dbReference type="Proteomes" id="UP000694865">
    <property type="component" value="Unplaced"/>
</dbReference>
<organism evidence="7 8">
    <name type="scientific">Saccoglossus kowalevskii</name>
    <name type="common">Acorn worm</name>
    <dbReference type="NCBI Taxonomy" id="10224"/>
    <lineage>
        <taxon>Eukaryota</taxon>
        <taxon>Metazoa</taxon>
        <taxon>Hemichordata</taxon>
        <taxon>Enteropneusta</taxon>
        <taxon>Harrimaniidae</taxon>
        <taxon>Saccoglossus</taxon>
    </lineage>
</organism>
<name>A0ABM0MPL4_SACKO</name>
<gene>
    <name evidence="8" type="primary">LOC102809882</name>
</gene>
<dbReference type="PROSITE" id="PS50119">
    <property type="entry name" value="ZF_BBOX"/>
    <property type="match status" value="2"/>
</dbReference>
<sequence>MAAKMSDSLLLQQISDEHLTCPICMERFKDARVLPCQHHFCFNCLVQVSGGDRTLKCPTCRKLHLLPSSSGIASLPKNYQMNGLAELLENREHGNVTNEDTLSCDACEETIAGNRCVECSSFLCHPCSNTHRKVKLTETHMQMTLDEYMLAIIGNGTVALETCKHHIGAPSSFHCNTCGIAVCVKCVVMRHGHPPHQCFPLQKTTDYLSTKIRSTESTLLDRLHDISDKKSNVEVLTKKVASVYDSQKNQIALDLEKKKTLIRETMNEIIHHLEKDAEAKAKYLDAEHQETCDVMHRELTQIELAEEGIIQNLSMARELSEKVKNYRHVSVEESFTTIDKVVACETKFRSERESEATNNNPIVGHSVRETSQRTESSPTFTLTKDLLLPGKTLRYSGFMSDGTVQHTMQQVKTKQYSLGRFHPRSILSLSNPPPKESCVLQ</sequence>
<evidence type="ECO:0000313" key="8">
    <source>
        <dbReference type="RefSeq" id="XP_006821955.1"/>
    </source>
</evidence>
<keyword evidence="1" id="KW-0479">Metal-binding</keyword>
<accession>A0ABM0MPL4</accession>
<evidence type="ECO:0000256" key="2">
    <source>
        <dbReference type="ARBA" id="ARBA00022771"/>
    </source>
</evidence>
<reference evidence="8" key="1">
    <citation type="submission" date="2025-08" db="UniProtKB">
        <authorList>
            <consortium name="RefSeq"/>
        </authorList>
    </citation>
    <scope>IDENTIFICATION</scope>
    <source>
        <tissue evidence="8">Testes</tissue>
    </source>
</reference>
<evidence type="ECO:0000313" key="7">
    <source>
        <dbReference type="Proteomes" id="UP000694865"/>
    </source>
</evidence>
<evidence type="ECO:0000256" key="3">
    <source>
        <dbReference type="ARBA" id="ARBA00022833"/>
    </source>
</evidence>
<dbReference type="RefSeq" id="XP_006821955.1">
    <property type="nucleotide sequence ID" value="XM_006821892.1"/>
</dbReference>
<dbReference type="SUPFAM" id="SSF57850">
    <property type="entry name" value="RING/U-box"/>
    <property type="match status" value="1"/>
</dbReference>
<dbReference type="PROSITE" id="PS00518">
    <property type="entry name" value="ZF_RING_1"/>
    <property type="match status" value="1"/>
</dbReference>
<keyword evidence="2 4" id="KW-0863">Zinc-finger</keyword>
<dbReference type="SUPFAM" id="SSF57845">
    <property type="entry name" value="B-box zinc-binding domain"/>
    <property type="match status" value="1"/>
</dbReference>